<evidence type="ECO:0000313" key="1">
    <source>
        <dbReference type="EMBL" id="AIF25337.1"/>
    </source>
</evidence>
<name>A0A075IEG2_9ARCH</name>
<dbReference type="EMBL" id="KF901287">
    <property type="protein sequence ID" value="AIF25337.1"/>
    <property type="molecule type" value="Genomic_DNA"/>
</dbReference>
<reference evidence="1" key="1">
    <citation type="journal article" date="2014" name="Genome Biol. Evol.">
        <title>Pangenome evidence for extensive interdomain horizontal transfer affecting lineage core and shell genes in uncultured planktonic thaumarchaeota and euryarchaeota.</title>
        <authorList>
            <person name="Deschamps P."/>
            <person name="Zivanovic Y."/>
            <person name="Moreira D."/>
            <person name="Rodriguez-Valera F."/>
            <person name="Lopez-Garcia P."/>
        </authorList>
    </citation>
    <scope>NUCLEOTIDE SEQUENCE</scope>
</reference>
<protein>
    <submittedName>
        <fullName evidence="1">Uncharacterized protein</fullName>
    </submittedName>
</protein>
<sequence length="119" mass="12672">MIIAGTAIRISIPEMVGNVVLVDPIKPAAPNAKTMETITRTVAFVLVEVETPPSKIPALKKINPIKNSRPVSACIPSMNVCAIPEYDVTSPAIPIAVSPPPGMTNSQLLIQACWKMLDN</sequence>
<dbReference type="AlphaFoldDB" id="A0A075IEG2"/>
<proteinExistence type="predicted"/>
<organism evidence="1">
    <name type="scientific">uncultured marine thaumarchaeote SAT1000_50_F07</name>
    <dbReference type="NCBI Taxonomy" id="1456417"/>
    <lineage>
        <taxon>Archaea</taxon>
        <taxon>Nitrososphaerota</taxon>
        <taxon>environmental samples</taxon>
    </lineage>
</organism>
<accession>A0A075IEG2</accession>